<name>A0A481ZCN4_9VIRU</name>
<protein>
    <recommendedName>
        <fullName evidence="3">Transmembrane protein</fullName>
    </recommendedName>
</protein>
<proteinExistence type="predicted"/>
<feature type="transmembrane region" description="Helical" evidence="1">
    <location>
        <begin position="86"/>
        <end position="104"/>
    </location>
</feature>
<organism evidence="2">
    <name type="scientific">Pithovirus LCPAC404</name>
    <dbReference type="NCBI Taxonomy" id="2506597"/>
    <lineage>
        <taxon>Viruses</taxon>
        <taxon>Pithoviruses</taxon>
    </lineage>
</organism>
<gene>
    <name evidence="2" type="ORF">LCPAC404_01400</name>
</gene>
<reference evidence="2" key="1">
    <citation type="journal article" date="2019" name="MBio">
        <title>Virus Genomes from Deep Sea Sediments Expand the Ocean Megavirome and Support Independent Origins of Viral Gigantism.</title>
        <authorList>
            <person name="Backstrom D."/>
            <person name="Yutin N."/>
            <person name="Jorgensen S.L."/>
            <person name="Dharamshi J."/>
            <person name="Homa F."/>
            <person name="Zaremba-Niedwiedzka K."/>
            <person name="Spang A."/>
            <person name="Wolf Y.I."/>
            <person name="Koonin E.V."/>
            <person name="Ettema T.J."/>
        </authorList>
    </citation>
    <scope>NUCLEOTIDE SEQUENCE</scope>
</reference>
<feature type="transmembrane region" description="Helical" evidence="1">
    <location>
        <begin position="124"/>
        <end position="146"/>
    </location>
</feature>
<dbReference type="EMBL" id="MK500596">
    <property type="protein sequence ID" value="QBK93436.1"/>
    <property type="molecule type" value="Genomic_DNA"/>
</dbReference>
<keyword evidence="1" id="KW-1133">Transmembrane helix</keyword>
<evidence type="ECO:0000256" key="1">
    <source>
        <dbReference type="SAM" id="Phobius"/>
    </source>
</evidence>
<evidence type="ECO:0000313" key="2">
    <source>
        <dbReference type="EMBL" id="QBK93436.1"/>
    </source>
</evidence>
<sequence length="167" mass="18792">MKFKLAILLVILNVSNVNSFINCNGNGDPVNQTCLCFPGFVTFPQNNTIECNYLQKSQKTAFLLAFLTLPLVNLGASELYIGNVNIGTFLICWSFLSLFMAAFLNTNTISRPFLFEDSDYNEYALHLIIPLLLIFSNFVLWGYFWFKVLAPEAVDGNGVPLFDDFGM</sequence>
<evidence type="ECO:0008006" key="3">
    <source>
        <dbReference type="Google" id="ProtNLM"/>
    </source>
</evidence>
<keyword evidence="1" id="KW-0812">Transmembrane</keyword>
<keyword evidence="1" id="KW-0472">Membrane</keyword>
<accession>A0A481ZCN4</accession>
<feature type="transmembrane region" description="Helical" evidence="1">
    <location>
        <begin position="62"/>
        <end position="81"/>
    </location>
</feature>